<keyword evidence="6" id="KW-1185">Reference proteome</keyword>
<evidence type="ECO:0000256" key="3">
    <source>
        <dbReference type="PROSITE-ProRule" id="PRU00023"/>
    </source>
</evidence>
<protein>
    <submittedName>
        <fullName evidence="5">Ankyrin repeat domain-containing protein</fullName>
    </submittedName>
</protein>
<evidence type="ECO:0000313" key="5">
    <source>
        <dbReference type="EMBL" id="MFK2916220.1"/>
    </source>
</evidence>
<dbReference type="SMART" id="SM00248">
    <property type="entry name" value="ANK"/>
    <property type="match status" value="5"/>
</dbReference>
<comment type="caution">
    <text evidence="5">The sequence shown here is derived from an EMBL/GenBank/DDBJ whole genome shotgun (WGS) entry which is preliminary data.</text>
</comment>
<dbReference type="Pfam" id="PF12796">
    <property type="entry name" value="Ank_2"/>
    <property type="match status" value="1"/>
</dbReference>
<dbReference type="PROSITE" id="PS50088">
    <property type="entry name" value="ANK_REPEAT"/>
    <property type="match status" value="2"/>
</dbReference>
<dbReference type="Proteomes" id="UP001620408">
    <property type="component" value="Unassembled WGS sequence"/>
</dbReference>
<feature type="repeat" description="ANK" evidence="3">
    <location>
        <begin position="109"/>
        <end position="141"/>
    </location>
</feature>
<feature type="repeat" description="ANK" evidence="3">
    <location>
        <begin position="176"/>
        <end position="208"/>
    </location>
</feature>
<evidence type="ECO:0000256" key="4">
    <source>
        <dbReference type="SAM" id="SignalP"/>
    </source>
</evidence>
<accession>A0ABW8K0Z2</accession>
<dbReference type="EMBL" id="JADIKD010000006">
    <property type="protein sequence ID" value="MFK2916220.1"/>
    <property type="molecule type" value="Genomic_DNA"/>
</dbReference>
<feature type="signal peptide" evidence="4">
    <location>
        <begin position="1"/>
        <end position="26"/>
    </location>
</feature>
<evidence type="ECO:0000256" key="1">
    <source>
        <dbReference type="ARBA" id="ARBA00022737"/>
    </source>
</evidence>
<keyword evidence="1" id="KW-0677">Repeat</keyword>
<dbReference type="PANTHER" id="PTHR24198">
    <property type="entry name" value="ANKYRIN REPEAT AND PROTEIN KINASE DOMAIN-CONTAINING PROTEIN"/>
    <property type="match status" value="1"/>
</dbReference>
<organism evidence="5 6">
    <name type="scientific">Dyella koreensis</name>
    <dbReference type="NCBI Taxonomy" id="311235"/>
    <lineage>
        <taxon>Bacteria</taxon>
        <taxon>Pseudomonadati</taxon>
        <taxon>Pseudomonadota</taxon>
        <taxon>Gammaproteobacteria</taxon>
        <taxon>Lysobacterales</taxon>
        <taxon>Rhodanobacteraceae</taxon>
        <taxon>Dyella</taxon>
    </lineage>
</organism>
<sequence>MMRMQKRTRRYAWYLLTSLALGGAAAGRDAMSDTDASKVFSDSRVVALLDAAATGDAARVRSLAASGADLNAQGDRGVTPLEWTLLHQDLRGMNALLQAGADPTRPGVGGATVLHLAAMANDPAYLKSLLDHGADPNAPHGVTQAPPLAAALMNPKDDAFDLLLTHHADPNRADRLGNTPLHVAAKVHKTHCILRLLQAGADATRRNQQGATFQTYFNILPAGGLNPAARAEHEQVDQWLRQHGVSVERGVQ</sequence>
<evidence type="ECO:0000313" key="6">
    <source>
        <dbReference type="Proteomes" id="UP001620408"/>
    </source>
</evidence>
<keyword evidence="2 3" id="KW-0040">ANK repeat</keyword>
<keyword evidence="4" id="KW-0732">Signal</keyword>
<name>A0ABW8K0Z2_9GAMM</name>
<dbReference type="Gene3D" id="1.25.40.20">
    <property type="entry name" value="Ankyrin repeat-containing domain"/>
    <property type="match status" value="2"/>
</dbReference>
<evidence type="ECO:0000256" key="2">
    <source>
        <dbReference type="ARBA" id="ARBA00023043"/>
    </source>
</evidence>
<dbReference type="PROSITE" id="PS50297">
    <property type="entry name" value="ANK_REP_REGION"/>
    <property type="match status" value="2"/>
</dbReference>
<gene>
    <name evidence="5" type="ORF">ISS97_03000</name>
</gene>
<dbReference type="RefSeq" id="WP_379984873.1">
    <property type="nucleotide sequence ID" value="NZ_JADIKD010000006.1"/>
</dbReference>
<dbReference type="InterPro" id="IPR002110">
    <property type="entry name" value="Ankyrin_rpt"/>
</dbReference>
<dbReference type="SUPFAM" id="SSF48403">
    <property type="entry name" value="Ankyrin repeat"/>
    <property type="match status" value="1"/>
</dbReference>
<reference evidence="5 6" key="1">
    <citation type="submission" date="2020-10" db="EMBL/GenBank/DDBJ databases">
        <title>Phylogeny of dyella-like bacteria.</title>
        <authorList>
            <person name="Fu J."/>
        </authorList>
    </citation>
    <scope>NUCLEOTIDE SEQUENCE [LARGE SCALE GENOMIC DNA]</scope>
    <source>
        <strain evidence="5 6">BB4</strain>
    </source>
</reference>
<dbReference type="InterPro" id="IPR036770">
    <property type="entry name" value="Ankyrin_rpt-contain_sf"/>
</dbReference>
<feature type="chain" id="PRO_5046481386" evidence="4">
    <location>
        <begin position="27"/>
        <end position="252"/>
    </location>
</feature>
<proteinExistence type="predicted"/>
<dbReference type="PANTHER" id="PTHR24198:SF165">
    <property type="entry name" value="ANKYRIN REPEAT-CONTAINING PROTEIN-RELATED"/>
    <property type="match status" value="1"/>
</dbReference>